<dbReference type="PANTHER" id="PTHR45703">
    <property type="entry name" value="DYNEIN HEAVY CHAIN"/>
    <property type="match status" value="1"/>
</dbReference>
<protein>
    <submittedName>
        <fullName evidence="2">Putative dynein heavy chain axonemal</fullName>
    </submittedName>
</protein>
<reference evidence="2 3" key="1">
    <citation type="submission" date="2019-03" db="EMBL/GenBank/DDBJ databases">
        <title>Single cell metagenomics reveals metabolic interactions within the superorganism composed of flagellate Streblomastix strix and complex community of Bacteroidetes bacteria on its surface.</title>
        <authorList>
            <person name="Treitli S.C."/>
            <person name="Kolisko M."/>
            <person name="Husnik F."/>
            <person name="Keeling P."/>
            <person name="Hampl V."/>
        </authorList>
    </citation>
    <scope>NUCLEOTIDE SEQUENCE [LARGE SCALE GENOMIC DNA]</scope>
    <source>
        <strain evidence="2">ST1C</strain>
    </source>
</reference>
<dbReference type="GO" id="GO:0007018">
    <property type="term" value="P:microtubule-based movement"/>
    <property type="evidence" value="ECO:0007669"/>
    <property type="project" value="InterPro"/>
</dbReference>
<dbReference type="EMBL" id="SNRW01008089">
    <property type="protein sequence ID" value="KAA6380118.1"/>
    <property type="molecule type" value="Genomic_DNA"/>
</dbReference>
<dbReference type="GO" id="GO:0030286">
    <property type="term" value="C:dynein complex"/>
    <property type="evidence" value="ECO:0007669"/>
    <property type="project" value="InterPro"/>
</dbReference>
<dbReference type="InterPro" id="IPR026983">
    <property type="entry name" value="DHC"/>
</dbReference>
<evidence type="ECO:0000259" key="1">
    <source>
        <dbReference type="Pfam" id="PF12774"/>
    </source>
</evidence>
<comment type="caution">
    <text evidence="2">The sequence shown here is derived from an EMBL/GenBank/DDBJ whole genome shotgun (WGS) entry which is preliminary data.</text>
</comment>
<feature type="domain" description="Dynein heavy chain hydrolytic ATP-binding dynein motor region" evidence="1">
    <location>
        <begin position="52"/>
        <end position="123"/>
    </location>
</feature>
<name>A0A5J4VC17_9EUKA</name>
<gene>
    <name evidence="2" type="ORF">EZS28_024357</name>
</gene>
<dbReference type="Pfam" id="PF12774">
    <property type="entry name" value="AAA_6"/>
    <property type="match status" value="1"/>
</dbReference>
<proteinExistence type="predicted"/>
<dbReference type="OrthoDB" id="5593012at2759"/>
<dbReference type="Gene3D" id="3.40.50.300">
    <property type="entry name" value="P-loop containing nucleotide triphosphate hydrolases"/>
    <property type="match status" value="1"/>
</dbReference>
<dbReference type="GO" id="GO:0051959">
    <property type="term" value="F:dynein light intermediate chain binding"/>
    <property type="evidence" value="ECO:0007669"/>
    <property type="project" value="InterPro"/>
</dbReference>
<organism evidence="2 3">
    <name type="scientific">Streblomastix strix</name>
    <dbReference type="NCBI Taxonomy" id="222440"/>
    <lineage>
        <taxon>Eukaryota</taxon>
        <taxon>Metamonada</taxon>
        <taxon>Preaxostyla</taxon>
        <taxon>Oxymonadida</taxon>
        <taxon>Streblomastigidae</taxon>
        <taxon>Streblomastix</taxon>
    </lineage>
</organism>
<evidence type="ECO:0000313" key="3">
    <source>
        <dbReference type="Proteomes" id="UP000324800"/>
    </source>
</evidence>
<sequence length="161" mass="18659">MRFESEIQQERHIIITELSKTQNVFIQLFTNAFEKQDDDECIVRQTSTEFNYVYEYLVNSPRLVITTLTDRCYITLTLSLLLHLNGNPAGPAETIKTKTTKDLAKALPCKCVVFNCSDQIDCRKQWTYSSLDLSKRVHELVLKNSIVLISKCFLLLQYGHF</sequence>
<dbReference type="AlphaFoldDB" id="A0A5J4VC17"/>
<dbReference type="GO" id="GO:0045505">
    <property type="term" value="F:dynein intermediate chain binding"/>
    <property type="evidence" value="ECO:0007669"/>
    <property type="project" value="InterPro"/>
</dbReference>
<dbReference type="Gene3D" id="1.20.58.1120">
    <property type="match status" value="1"/>
</dbReference>
<dbReference type="InterPro" id="IPR027417">
    <property type="entry name" value="P-loop_NTPase"/>
</dbReference>
<dbReference type="Proteomes" id="UP000324800">
    <property type="component" value="Unassembled WGS sequence"/>
</dbReference>
<dbReference type="InterPro" id="IPR035699">
    <property type="entry name" value="AAA_6"/>
</dbReference>
<accession>A0A5J4VC17</accession>
<evidence type="ECO:0000313" key="2">
    <source>
        <dbReference type="EMBL" id="KAA6380118.1"/>
    </source>
</evidence>
<dbReference type="GO" id="GO:0005524">
    <property type="term" value="F:ATP binding"/>
    <property type="evidence" value="ECO:0007669"/>
    <property type="project" value="InterPro"/>
</dbReference>